<protein>
    <submittedName>
        <fullName evidence="1">Uncharacterized protein</fullName>
    </submittedName>
</protein>
<organism evidence="1 2">
    <name type="scientific">Trichomalopsis sarcophagae</name>
    <dbReference type="NCBI Taxonomy" id="543379"/>
    <lineage>
        <taxon>Eukaryota</taxon>
        <taxon>Metazoa</taxon>
        <taxon>Ecdysozoa</taxon>
        <taxon>Arthropoda</taxon>
        <taxon>Hexapoda</taxon>
        <taxon>Insecta</taxon>
        <taxon>Pterygota</taxon>
        <taxon>Neoptera</taxon>
        <taxon>Endopterygota</taxon>
        <taxon>Hymenoptera</taxon>
        <taxon>Apocrita</taxon>
        <taxon>Proctotrupomorpha</taxon>
        <taxon>Chalcidoidea</taxon>
        <taxon>Pteromalidae</taxon>
        <taxon>Pteromalinae</taxon>
        <taxon>Trichomalopsis</taxon>
    </lineage>
</organism>
<name>A0A232F1Z8_9HYME</name>
<sequence length="205" mass="22583">MYHVMISRGGPSIPGGGPPETAILEGAPECICDGPPIPRTGPCNPAGIPEILAGIPRPVARPTPGPVFVPGIGTLGKPSSGGGGPSTYKFRCIKRLNKNFRMWFRSNDAEDNHDKDYLNDMIYIRRYIVDKEVMHLAPVHCLQEFKVTIFSLDDVSSTPGSSWHLDIVYGSQEYFSRMNVDNNNNTANIITISMNEPKIIYHVKN</sequence>
<dbReference type="Proteomes" id="UP000215335">
    <property type="component" value="Unassembled WGS sequence"/>
</dbReference>
<comment type="caution">
    <text evidence="1">The sequence shown here is derived from an EMBL/GenBank/DDBJ whole genome shotgun (WGS) entry which is preliminary data.</text>
</comment>
<dbReference type="STRING" id="543379.A0A232F1Z8"/>
<accession>A0A232F1Z8</accession>
<proteinExistence type="predicted"/>
<reference evidence="1 2" key="1">
    <citation type="journal article" date="2017" name="Curr. Biol.">
        <title>The Evolution of Venom by Co-option of Single-Copy Genes.</title>
        <authorList>
            <person name="Martinson E.O."/>
            <person name="Mrinalini"/>
            <person name="Kelkar Y.D."/>
            <person name="Chang C.H."/>
            <person name="Werren J.H."/>
        </authorList>
    </citation>
    <scope>NUCLEOTIDE SEQUENCE [LARGE SCALE GENOMIC DNA]</scope>
    <source>
        <strain evidence="1 2">Alberta</strain>
        <tissue evidence="1">Whole body</tissue>
    </source>
</reference>
<gene>
    <name evidence="1" type="ORF">TSAR_011114</name>
</gene>
<dbReference type="EMBL" id="NNAY01001203">
    <property type="protein sequence ID" value="OXU24755.1"/>
    <property type="molecule type" value="Genomic_DNA"/>
</dbReference>
<keyword evidence="2" id="KW-1185">Reference proteome</keyword>
<evidence type="ECO:0000313" key="1">
    <source>
        <dbReference type="EMBL" id="OXU24755.1"/>
    </source>
</evidence>
<evidence type="ECO:0000313" key="2">
    <source>
        <dbReference type="Proteomes" id="UP000215335"/>
    </source>
</evidence>
<dbReference type="AlphaFoldDB" id="A0A232F1Z8"/>